<gene>
    <name evidence="1" type="ORF">TeGR_g5384</name>
</gene>
<dbReference type="Proteomes" id="UP001165060">
    <property type="component" value="Unassembled WGS sequence"/>
</dbReference>
<accession>A0ABQ6MI20</accession>
<protein>
    <submittedName>
        <fullName evidence="1">Uncharacterized protein</fullName>
    </submittedName>
</protein>
<name>A0ABQ6MI20_9STRA</name>
<evidence type="ECO:0000313" key="1">
    <source>
        <dbReference type="EMBL" id="GMI26351.1"/>
    </source>
</evidence>
<dbReference type="EMBL" id="BRYB01000252">
    <property type="protein sequence ID" value="GMI26351.1"/>
    <property type="molecule type" value="Genomic_DNA"/>
</dbReference>
<evidence type="ECO:0000313" key="2">
    <source>
        <dbReference type="Proteomes" id="UP001165060"/>
    </source>
</evidence>
<proteinExistence type="predicted"/>
<organism evidence="1 2">
    <name type="scientific">Tetraparma gracilis</name>
    <dbReference type="NCBI Taxonomy" id="2962635"/>
    <lineage>
        <taxon>Eukaryota</taxon>
        <taxon>Sar</taxon>
        <taxon>Stramenopiles</taxon>
        <taxon>Ochrophyta</taxon>
        <taxon>Bolidophyceae</taxon>
        <taxon>Parmales</taxon>
        <taxon>Triparmaceae</taxon>
        <taxon>Tetraparma</taxon>
    </lineage>
</organism>
<feature type="non-terminal residue" evidence="1">
    <location>
        <position position="1"/>
    </location>
</feature>
<keyword evidence="2" id="KW-1185">Reference proteome</keyword>
<comment type="caution">
    <text evidence="1">The sequence shown here is derived from an EMBL/GenBank/DDBJ whole genome shotgun (WGS) entry which is preliminary data.</text>
</comment>
<reference evidence="1 2" key="1">
    <citation type="journal article" date="2023" name="Commun. Biol.">
        <title>Genome analysis of Parmales, the sister group of diatoms, reveals the evolutionary specialization of diatoms from phago-mixotrophs to photoautotrophs.</title>
        <authorList>
            <person name="Ban H."/>
            <person name="Sato S."/>
            <person name="Yoshikawa S."/>
            <person name="Yamada K."/>
            <person name="Nakamura Y."/>
            <person name="Ichinomiya M."/>
            <person name="Sato N."/>
            <person name="Blanc-Mathieu R."/>
            <person name="Endo H."/>
            <person name="Kuwata A."/>
            <person name="Ogata H."/>
        </authorList>
    </citation>
    <scope>NUCLEOTIDE SEQUENCE [LARGE SCALE GENOMIC DNA]</scope>
</reference>
<sequence>PPPVSPGPYLSSFLLASTSLKLADSALRILHAPSPPTPRLYAVARGLYPVRELCGALTALQLFRRDALGFPISRLSLLLPAVLLHGLANFKGSLPLYKLGSHPWTELQLPPPSSLLPLGSGSPPAKLSALPRLLWYLVLARVAGYVCKNALLLGRLAKRRRESEGLFEARVRAGRVLKSER</sequence>